<evidence type="ECO:0000313" key="6">
    <source>
        <dbReference type="Proteomes" id="UP000050795"/>
    </source>
</evidence>
<feature type="compositionally biased region" description="Low complexity" evidence="4">
    <location>
        <begin position="286"/>
        <end position="297"/>
    </location>
</feature>
<evidence type="ECO:0000256" key="3">
    <source>
        <dbReference type="PROSITE-ProRule" id="PRU00176"/>
    </source>
</evidence>
<evidence type="ECO:0000259" key="5">
    <source>
        <dbReference type="PROSITE" id="PS50102"/>
    </source>
</evidence>
<feature type="compositionally biased region" description="Polar residues" evidence="4">
    <location>
        <begin position="206"/>
        <end position="234"/>
    </location>
</feature>
<organism evidence="6 7">
    <name type="scientific">Trichobilharzia regenti</name>
    <name type="common">Nasal bird schistosome</name>
    <dbReference type="NCBI Taxonomy" id="157069"/>
    <lineage>
        <taxon>Eukaryota</taxon>
        <taxon>Metazoa</taxon>
        <taxon>Spiralia</taxon>
        <taxon>Lophotrochozoa</taxon>
        <taxon>Platyhelminthes</taxon>
        <taxon>Trematoda</taxon>
        <taxon>Digenea</taxon>
        <taxon>Strigeidida</taxon>
        <taxon>Schistosomatoidea</taxon>
        <taxon>Schistosomatidae</taxon>
        <taxon>Trichobilharzia</taxon>
    </lineage>
</organism>
<dbReference type="InterPro" id="IPR000504">
    <property type="entry name" value="RRM_dom"/>
</dbReference>
<dbReference type="PROSITE" id="PS50102">
    <property type="entry name" value="RRM"/>
    <property type="match status" value="1"/>
</dbReference>
<dbReference type="InterPro" id="IPR012677">
    <property type="entry name" value="Nucleotide-bd_a/b_plait_sf"/>
</dbReference>
<dbReference type="Proteomes" id="UP000050795">
    <property type="component" value="Unassembled WGS sequence"/>
</dbReference>
<dbReference type="PANTHER" id="PTHR23236:SF119">
    <property type="entry name" value="NUCLEAR RNA-BINDING PROTEIN SART-3"/>
    <property type="match status" value="1"/>
</dbReference>
<dbReference type="InterPro" id="IPR035979">
    <property type="entry name" value="RBD_domain_sf"/>
</dbReference>
<proteinExistence type="predicted"/>
<accession>A0AA85IUP3</accession>
<feature type="domain" description="RRM" evidence="5">
    <location>
        <begin position="76"/>
        <end position="150"/>
    </location>
</feature>
<dbReference type="AlphaFoldDB" id="A0AA85IUP3"/>
<dbReference type="GO" id="GO:0003723">
    <property type="term" value="F:RNA binding"/>
    <property type="evidence" value="ECO:0007669"/>
    <property type="project" value="UniProtKB-UniRule"/>
</dbReference>
<name>A0AA85IUP3_TRIRE</name>
<keyword evidence="6" id="KW-1185">Reference proteome</keyword>
<dbReference type="Gene3D" id="3.30.70.330">
    <property type="match status" value="1"/>
</dbReference>
<evidence type="ECO:0000256" key="4">
    <source>
        <dbReference type="SAM" id="MobiDB-lite"/>
    </source>
</evidence>
<dbReference type="Pfam" id="PF00076">
    <property type="entry name" value="RRM_1"/>
    <property type="match status" value="1"/>
</dbReference>
<dbReference type="PANTHER" id="PTHR23236">
    <property type="entry name" value="EUKARYOTIC TRANSLATION INITIATION FACTOR 4B/4H"/>
    <property type="match status" value="1"/>
</dbReference>
<keyword evidence="2 3" id="KW-0694">RNA-binding</keyword>
<sequence>MGKKTKKNRFNQSVDVDIVYSSNTIADMDPTDNLAELNLTKEKAEELQKIRAKLPTFTSTSSVESELAKLPTEKPFRAFVYNVSYTATEQDVADFFSPLQVTNINIVGGDSGSRGFCFVDFASREDLAKALQRSDSSLAGRQVNVRIAAPNNNERGGFGREKSAFGGMRRSEVPSDRQRGGYRPPSLRDSGDDNQSSWERGFVSRTGASRSSAFTPSSQSRPSLESGFKSTIPSTDAPPKLNLLPRTIPKESNDEHISERYSKIFGQARPVDTSVREREVGERLAAAAASATTTTTTNQANISSDS</sequence>
<dbReference type="SMART" id="SM00360">
    <property type="entry name" value="RRM"/>
    <property type="match status" value="1"/>
</dbReference>
<reference evidence="6" key="1">
    <citation type="submission" date="2022-06" db="EMBL/GenBank/DDBJ databases">
        <authorList>
            <person name="Berger JAMES D."/>
            <person name="Berger JAMES D."/>
        </authorList>
    </citation>
    <scope>NUCLEOTIDE SEQUENCE [LARGE SCALE GENOMIC DNA]</scope>
</reference>
<feature type="region of interest" description="Disordered" evidence="4">
    <location>
        <begin position="286"/>
        <end position="306"/>
    </location>
</feature>
<dbReference type="WBParaSite" id="TREG1_121200.1">
    <property type="protein sequence ID" value="TREG1_121200.1"/>
    <property type="gene ID" value="TREG1_121200"/>
</dbReference>
<reference evidence="7" key="2">
    <citation type="submission" date="2023-11" db="UniProtKB">
        <authorList>
            <consortium name="WormBaseParasite"/>
        </authorList>
    </citation>
    <scope>IDENTIFICATION</scope>
</reference>
<protein>
    <recommendedName>
        <fullName evidence="5">RRM domain-containing protein</fullName>
    </recommendedName>
</protein>
<evidence type="ECO:0000256" key="1">
    <source>
        <dbReference type="ARBA" id="ARBA00022737"/>
    </source>
</evidence>
<evidence type="ECO:0000256" key="2">
    <source>
        <dbReference type="ARBA" id="ARBA00022884"/>
    </source>
</evidence>
<feature type="compositionally biased region" description="Basic and acidic residues" evidence="4">
    <location>
        <begin position="157"/>
        <end position="179"/>
    </location>
</feature>
<feature type="region of interest" description="Disordered" evidence="4">
    <location>
        <begin position="150"/>
        <end position="255"/>
    </location>
</feature>
<evidence type="ECO:0000313" key="7">
    <source>
        <dbReference type="WBParaSite" id="TREG1_121200.1"/>
    </source>
</evidence>
<keyword evidence="1" id="KW-0677">Repeat</keyword>
<dbReference type="SUPFAM" id="SSF54928">
    <property type="entry name" value="RNA-binding domain, RBD"/>
    <property type="match status" value="1"/>
</dbReference>